<dbReference type="InterPro" id="IPR013249">
    <property type="entry name" value="RNA_pol_sigma70_r4_t2"/>
</dbReference>
<dbReference type="CDD" id="cd06171">
    <property type="entry name" value="Sigma70_r4"/>
    <property type="match status" value="1"/>
</dbReference>
<evidence type="ECO:0000313" key="7">
    <source>
        <dbReference type="EMBL" id="WEK37877.1"/>
    </source>
</evidence>
<dbReference type="GO" id="GO:0016987">
    <property type="term" value="F:sigma factor activity"/>
    <property type="evidence" value="ECO:0007669"/>
    <property type="project" value="UniProtKB-KW"/>
</dbReference>
<keyword evidence="2" id="KW-0805">Transcription regulation</keyword>
<evidence type="ECO:0000259" key="5">
    <source>
        <dbReference type="Pfam" id="PF04542"/>
    </source>
</evidence>
<proteinExistence type="inferred from homology"/>
<dbReference type="Gene3D" id="1.10.10.10">
    <property type="entry name" value="Winged helix-like DNA-binding domain superfamily/Winged helix DNA-binding domain"/>
    <property type="match status" value="1"/>
</dbReference>
<keyword evidence="4" id="KW-0804">Transcription</keyword>
<dbReference type="Gene3D" id="1.10.1740.10">
    <property type="match status" value="1"/>
</dbReference>
<feature type="domain" description="RNA polymerase sigma factor 70 region 4 type 2" evidence="6">
    <location>
        <begin position="129"/>
        <end position="179"/>
    </location>
</feature>
<dbReference type="SUPFAM" id="SSF88659">
    <property type="entry name" value="Sigma3 and sigma4 domains of RNA polymerase sigma factors"/>
    <property type="match status" value="1"/>
</dbReference>
<reference evidence="7" key="1">
    <citation type="submission" date="2023-03" db="EMBL/GenBank/DDBJ databases">
        <title>Andean soil-derived lignocellulolytic bacterial consortium as a source of novel taxa and putative plastic-active enzymes.</title>
        <authorList>
            <person name="Diaz-Garcia L."/>
            <person name="Chuvochina M."/>
            <person name="Feuerriegel G."/>
            <person name="Bunk B."/>
            <person name="Sproer C."/>
            <person name="Streit W.R."/>
            <person name="Rodriguez L.M."/>
            <person name="Overmann J."/>
            <person name="Jimenez D.J."/>
        </authorList>
    </citation>
    <scope>NUCLEOTIDE SEQUENCE</scope>
    <source>
        <strain evidence="7">MAG 7</strain>
    </source>
</reference>
<keyword evidence="3" id="KW-0731">Sigma factor</keyword>
<dbReference type="InterPro" id="IPR039425">
    <property type="entry name" value="RNA_pol_sigma-70-like"/>
</dbReference>
<dbReference type="InterPro" id="IPR014284">
    <property type="entry name" value="RNA_pol_sigma-70_dom"/>
</dbReference>
<accession>A0AAJ5WYE4</accession>
<dbReference type="Proteomes" id="UP001220610">
    <property type="component" value="Chromosome"/>
</dbReference>
<dbReference type="InterPro" id="IPR007627">
    <property type="entry name" value="RNA_pol_sigma70_r2"/>
</dbReference>
<comment type="similarity">
    <text evidence="1">Belongs to the sigma-70 factor family. ECF subfamily.</text>
</comment>
<dbReference type="Pfam" id="PF08281">
    <property type="entry name" value="Sigma70_r4_2"/>
    <property type="match status" value="1"/>
</dbReference>
<evidence type="ECO:0000256" key="4">
    <source>
        <dbReference type="ARBA" id="ARBA00023163"/>
    </source>
</evidence>
<dbReference type="PANTHER" id="PTHR43133">
    <property type="entry name" value="RNA POLYMERASE ECF-TYPE SIGMA FACTO"/>
    <property type="match status" value="1"/>
</dbReference>
<evidence type="ECO:0000313" key="8">
    <source>
        <dbReference type="Proteomes" id="UP001220610"/>
    </source>
</evidence>
<dbReference type="InterPro" id="IPR036388">
    <property type="entry name" value="WH-like_DNA-bd_sf"/>
</dbReference>
<evidence type="ECO:0000259" key="6">
    <source>
        <dbReference type="Pfam" id="PF08281"/>
    </source>
</evidence>
<organism evidence="7 8">
    <name type="scientific">Candidatus Pseudobacter hemicellulosilyticus</name>
    <dbReference type="NCBI Taxonomy" id="3121375"/>
    <lineage>
        <taxon>Bacteria</taxon>
        <taxon>Pseudomonadati</taxon>
        <taxon>Bacteroidota</taxon>
        <taxon>Chitinophagia</taxon>
        <taxon>Chitinophagales</taxon>
        <taxon>Chitinophagaceae</taxon>
        <taxon>Pseudobacter</taxon>
    </lineage>
</organism>
<dbReference type="NCBIfam" id="TIGR02985">
    <property type="entry name" value="Sig70_bacteroi1"/>
    <property type="match status" value="1"/>
</dbReference>
<dbReference type="EMBL" id="CP119311">
    <property type="protein sequence ID" value="WEK37877.1"/>
    <property type="molecule type" value="Genomic_DNA"/>
</dbReference>
<name>A0AAJ5WYE4_9BACT</name>
<dbReference type="AlphaFoldDB" id="A0AAJ5WYE4"/>
<dbReference type="GO" id="GO:0003677">
    <property type="term" value="F:DNA binding"/>
    <property type="evidence" value="ECO:0007669"/>
    <property type="project" value="InterPro"/>
</dbReference>
<dbReference type="Pfam" id="PF04542">
    <property type="entry name" value="Sigma70_r2"/>
    <property type="match status" value="1"/>
</dbReference>
<evidence type="ECO:0000256" key="3">
    <source>
        <dbReference type="ARBA" id="ARBA00023082"/>
    </source>
</evidence>
<dbReference type="NCBIfam" id="TIGR02937">
    <property type="entry name" value="sigma70-ECF"/>
    <property type="match status" value="1"/>
</dbReference>
<gene>
    <name evidence="7" type="ORF">P0Y53_10215</name>
</gene>
<dbReference type="InterPro" id="IPR014327">
    <property type="entry name" value="RNA_pol_sigma70_bacteroid"/>
</dbReference>
<protein>
    <submittedName>
        <fullName evidence="7">RNA polymerase sigma-70 factor</fullName>
    </submittedName>
</protein>
<dbReference type="InterPro" id="IPR013324">
    <property type="entry name" value="RNA_pol_sigma_r3/r4-like"/>
</dbReference>
<dbReference type="SUPFAM" id="SSF88946">
    <property type="entry name" value="Sigma2 domain of RNA polymerase sigma factors"/>
    <property type="match status" value="1"/>
</dbReference>
<feature type="domain" description="RNA polymerase sigma-70 region 2" evidence="5">
    <location>
        <begin position="32"/>
        <end position="99"/>
    </location>
</feature>
<sequence length="202" mass="23808">MVKNACPINELSRDKTLFSRIAGGDTQAFSELFRLYYDPLRWNAGKLLQSAYWAEEIIQEVFLQLWAHRSDLPLVEQPAAYLYRITANRSFDRIRRQSREVQAQYLLQQAGHSGETEQQHRYDLVRLQQLVQQAVDSLPEQQRIIYLLQQEQELSYQEMADRLGLSRNTVRNHLARALQNIRAYLQEHADPLTLLLLAWLFH</sequence>
<evidence type="ECO:0000256" key="2">
    <source>
        <dbReference type="ARBA" id="ARBA00023015"/>
    </source>
</evidence>
<dbReference type="GO" id="GO:0006352">
    <property type="term" value="P:DNA-templated transcription initiation"/>
    <property type="evidence" value="ECO:0007669"/>
    <property type="project" value="InterPro"/>
</dbReference>
<dbReference type="InterPro" id="IPR013325">
    <property type="entry name" value="RNA_pol_sigma_r2"/>
</dbReference>
<evidence type="ECO:0000256" key="1">
    <source>
        <dbReference type="ARBA" id="ARBA00010641"/>
    </source>
</evidence>
<dbReference type="PANTHER" id="PTHR43133:SF46">
    <property type="entry name" value="RNA POLYMERASE SIGMA-70 FACTOR ECF SUBFAMILY"/>
    <property type="match status" value="1"/>
</dbReference>